<reference evidence="2 3" key="1">
    <citation type="submission" date="2016-12" db="EMBL/GenBank/DDBJ databases">
        <authorList>
            <person name="Song W.-J."/>
            <person name="Kurnit D.M."/>
        </authorList>
    </citation>
    <scope>NUCLEOTIDE SEQUENCE [LARGE SCALE GENOMIC DNA]</scope>
    <source>
        <strain evidence="2 3">DSM 19599</strain>
    </source>
</reference>
<dbReference type="AlphaFoldDB" id="A0A1M7ZBQ2"/>
<name>A0A1M7ZBQ2_9HYPH</name>
<dbReference type="InterPro" id="IPR013216">
    <property type="entry name" value="Methyltransf_11"/>
</dbReference>
<organism evidence="2 3">
    <name type="scientific">Pseudoxanthobacter soli DSM 19599</name>
    <dbReference type="NCBI Taxonomy" id="1123029"/>
    <lineage>
        <taxon>Bacteria</taxon>
        <taxon>Pseudomonadati</taxon>
        <taxon>Pseudomonadota</taxon>
        <taxon>Alphaproteobacteria</taxon>
        <taxon>Hyphomicrobiales</taxon>
        <taxon>Segnochrobactraceae</taxon>
        <taxon>Pseudoxanthobacter</taxon>
    </lineage>
</organism>
<proteinExistence type="predicted"/>
<dbReference type="SUPFAM" id="SSF53335">
    <property type="entry name" value="S-adenosyl-L-methionine-dependent methyltransferases"/>
    <property type="match status" value="1"/>
</dbReference>
<gene>
    <name evidence="2" type="ORF">SAMN02745172_00919</name>
</gene>
<dbReference type="Pfam" id="PF08241">
    <property type="entry name" value="Methyltransf_11"/>
    <property type="match status" value="1"/>
</dbReference>
<keyword evidence="2" id="KW-0808">Transferase</keyword>
<dbReference type="STRING" id="1123029.SAMN02745172_00919"/>
<dbReference type="PANTHER" id="PTHR42912:SF93">
    <property type="entry name" value="N6-ADENOSINE-METHYLTRANSFERASE TMT1A"/>
    <property type="match status" value="1"/>
</dbReference>
<feature type="domain" description="Methyltransferase type 11" evidence="1">
    <location>
        <begin position="65"/>
        <end position="157"/>
    </location>
</feature>
<dbReference type="InterPro" id="IPR050508">
    <property type="entry name" value="Methyltransf_Superfamily"/>
</dbReference>
<dbReference type="CDD" id="cd02440">
    <property type="entry name" value="AdoMet_MTases"/>
    <property type="match status" value="1"/>
</dbReference>
<dbReference type="InterPro" id="IPR029063">
    <property type="entry name" value="SAM-dependent_MTases_sf"/>
</dbReference>
<dbReference type="Gene3D" id="3.40.50.150">
    <property type="entry name" value="Vaccinia Virus protein VP39"/>
    <property type="match status" value="1"/>
</dbReference>
<evidence type="ECO:0000313" key="3">
    <source>
        <dbReference type="Proteomes" id="UP000186406"/>
    </source>
</evidence>
<keyword evidence="2" id="KW-0489">Methyltransferase</keyword>
<dbReference type="GO" id="GO:0008757">
    <property type="term" value="F:S-adenosylmethionine-dependent methyltransferase activity"/>
    <property type="evidence" value="ECO:0007669"/>
    <property type="project" value="InterPro"/>
</dbReference>
<evidence type="ECO:0000313" key="2">
    <source>
        <dbReference type="EMBL" id="SHO62314.1"/>
    </source>
</evidence>
<dbReference type="Proteomes" id="UP000186406">
    <property type="component" value="Unassembled WGS sequence"/>
</dbReference>
<dbReference type="PANTHER" id="PTHR42912">
    <property type="entry name" value="METHYLTRANSFERASE"/>
    <property type="match status" value="1"/>
</dbReference>
<evidence type="ECO:0000259" key="1">
    <source>
        <dbReference type="Pfam" id="PF08241"/>
    </source>
</evidence>
<keyword evidence="3" id="KW-1185">Reference proteome</keyword>
<sequence>MNGMDPKQRSVAQEFDTYKTSYRDAVNASLGFSGLDVDFFTRVKADYLRDLLAAAFGDVAGLDVIDIGCGVGNYHKLLQPKVGTLTGVDVAAECVEQARIENPGVRYESYDGTRLPYPDASFDAAFTICVMHHVPPAAWANFTREALRVLRPGGLFAVFEHNPLNPLTMRVVNRCPFDKDAVLLRKGEVVGLLDKAGFEEVTPRFILSIPAANAPLRAVDRLFSRLPFGAQYYVTGKRPGGGQPTR</sequence>
<dbReference type="GO" id="GO:0032259">
    <property type="term" value="P:methylation"/>
    <property type="evidence" value="ECO:0007669"/>
    <property type="project" value="UniProtKB-KW"/>
</dbReference>
<keyword evidence="2" id="KW-0830">Ubiquinone</keyword>
<dbReference type="EMBL" id="FRXO01000002">
    <property type="protein sequence ID" value="SHO62314.1"/>
    <property type="molecule type" value="Genomic_DNA"/>
</dbReference>
<protein>
    <submittedName>
        <fullName evidence="2">Ubiquinone/menaquinone biosynthesis C-methylase UbiE</fullName>
    </submittedName>
</protein>
<accession>A0A1M7ZBQ2</accession>